<name>A0A0F9P1E6_9ZZZZ</name>
<dbReference type="Gene3D" id="3.40.50.1000">
    <property type="entry name" value="HAD superfamily/HAD-like"/>
    <property type="match status" value="1"/>
</dbReference>
<comment type="caution">
    <text evidence="1">The sequence shown here is derived from an EMBL/GenBank/DDBJ whole genome shotgun (WGS) entry which is preliminary data.</text>
</comment>
<gene>
    <name evidence="1" type="ORF">LCGC14_1193510</name>
</gene>
<evidence type="ECO:0000313" key="1">
    <source>
        <dbReference type="EMBL" id="KKM94905.1"/>
    </source>
</evidence>
<sequence>MRPWIGVDLDGTLAYYNPGSHQIGEPILPMVERIHKWLDRGMTVKIVTARASVPEHIPAVVDWLQEHNLPALEVTNQKDYFMLELWDDRAVQVVVNTGQPIDKTKL</sequence>
<dbReference type="EMBL" id="LAZR01006077">
    <property type="protein sequence ID" value="KKM94905.1"/>
    <property type="molecule type" value="Genomic_DNA"/>
</dbReference>
<organism evidence="1">
    <name type="scientific">marine sediment metagenome</name>
    <dbReference type="NCBI Taxonomy" id="412755"/>
    <lineage>
        <taxon>unclassified sequences</taxon>
        <taxon>metagenomes</taxon>
        <taxon>ecological metagenomes</taxon>
    </lineage>
</organism>
<accession>A0A0F9P1E6</accession>
<dbReference type="SUPFAM" id="SSF56784">
    <property type="entry name" value="HAD-like"/>
    <property type="match status" value="1"/>
</dbReference>
<dbReference type="AlphaFoldDB" id="A0A0F9P1E6"/>
<reference evidence="1" key="1">
    <citation type="journal article" date="2015" name="Nature">
        <title>Complex archaea that bridge the gap between prokaryotes and eukaryotes.</title>
        <authorList>
            <person name="Spang A."/>
            <person name="Saw J.H."/>
            <person name="Jorgensen S.L."/>
            <person name="Zaremba-Niedzwiedzka K."/>
            <person name="Martijn J."/>
            <person name="Lind A.E."/>
            <person name="van Eijk R."/>
            <person name="Schleper C."/>
            <person name="Guy L."/>
            <person name="Ettema T.J."/>
        </authorList>
    </citation>
    <scope>NUCLEOTIDE SEQUENCE</scope>
</reference>
<proteinExistence type="predicted"/>
<protein>
    <recommendedName>
        <fullName evidence="2">FCP1 homology domain-containing protein</fullName>
    </recommendedName>
</protein>
<dbReference type="InterPro" id="IPR036412">
    <property type="entry name" value="HAD-like_sf"/>
</dbReference>
<dbReference type="InterPro" id="IPR023214">
    <property type="entry name" value="HAD_sf"/>
</dbReference>
<evidence type="ECO:0008006" key="2">
    <source>
        <dbReference type="Google" id="ProtNLM"/>
    </source>
</evidence>